<evidence type="ECO:0000313" key="3">
    <source>
        <dbReference type="Proteomes" id="UP000766550"/>
    </source>
</evidence>
<gene>
    <name evidence="2" type="ORF">KTS45_10365</name>
</gene>
<dbReference type="OrthoDB" id="118051at2157"/>
<dbReference type="AlphaFoldDB" id="A0A8J7Y9M0"/>
<proteinExistence type="predicted"/>
<accession>A0A8J7Y9M0</accession>
<evidence type="ECO:0000313" key="2">
    <source>
        <dbReference type="EMBL" id="MBV0924601.1"/>
    </source>
</evidence>
<keyword evidence="3" id="KW-1185">Reference proteome</keyword>
<dbReference type="Proteomes" id="UP000766550">
    <property type="component" value="Unassembled WGS sequence"/>
</dbReference>
<dbReference type="Pfam" id="PF23960">
    <property type="entry name" value="DUF7289"/>
    <property type="match status" value="1"/>
</dbReference>
<evidence type="ECO:0000256" key="1">
    <source>
        <dbReference type="SAM" id="Phobius"/>
    </source>
</evidence>
<dbReference type="RefSeq" id="WP_162319162.1">
    <property type="nucleotide sequence ID" value="NZ_JAHQXF010000002.1"/>
</dbReference>
<organism evidence="2 3">
    <name type="scientific">Haloarcula limicola</name>
    <dbReference type="NCBI Taxonomy" id="1429915"/>
    <lineage>
        <taxon>Archaea</taxon>
        <taxon>Methanobacteriati</taxon>
        <taxon>Methanobacteriota</taxon>
        <taxon>Stenosarchaea group</taxon>
        <taxon>Halobacteria</taxon>
        <taxon>Halobacteriales</taxon>
        <taxon>Haloarculaceae</taxon>
        <taxon>Haloarcula</taxon>
    </lineage>
</organism>
<keyword evidence="1" id="KW-1133">Transmembrane helix</keyword>
<sequence length="246" mass="26225">MRAKTNRAVSDLVAFTLVFSVIISMIGLMTVGGVGALDDVREGTETNVAEATMLGYAETLADQRASDAPRRSTTIKLQGHGLERATSAISVTVDNGSGTPVDGKSLSTSAFVRSTDTGTELVYSNGALFRVEEGGFVVVRLPPIRCDANSAHLPLTAVRGSVNVSAENRVTLRSEVADRSLVYPVDASDASADSVEVDVRNTAYPEAWERVFEERLPNWTGSNGVYSCDTDRAVVHRTAIDITVVN</sequence>
<feature type="transmembrane region" description="Helical" evidence="1">
    <location>
        <begin position="12"/>
        <end position="37"/>
    </location>
</feature>
<dbReference type="InterPro" id="IPR055713">
    <property type="entry name" value="DUF7289"/>
</dbReference>
<keyword evidence="1" id="KW-0472">Membrane</keyword>
<comment type="caution">
    <text evidence="2">The sequence shown here is derived from an EMBL/GenBank/DDBJ whole genome shotgun (WGS) entry which is preliminary data.</text>
</comment>
<dbReference type="EMBL" id="JAHQXF010000002">
    <property type="protein sequence ID" value="MBV0924601.1"/>
    <property type="molecule type" value="Genomic_DNA"/>
</dbReference>
<keyword evidence="1" id="KW-0812">Transmembrane</keyword>
<protein>
    <submittedName>
        <fullName evidence="2">Uncharacterized protein</fullName>
    </submittedName>
</protein>
<name>A0A8J7Y9M0_9EURY</name>
<reference evidence="2 3" key="1">
    <citation type="submission" date="2021-06" db="EMBL/GenBank/DDBJ databases">
        <title>New haloarchaea isolates fom saline soil.</title>
        <authorList>
            <person name="Duran-Viseras A."/>
            <person name="Sanchez-Porro C.S."/>
            <person name="Ventosa A."/>
        </authorList>
    </citation>
    <scope>NUCLEOTIDE SEQUENCE [LARGE SCALE GENOMIC DNA]</scope>
    <source>
        <strain evidence="2 3">JCM 183640</strain>
    </source>
</reference>